<sequence length="86" mass="9166">MKKVVTQKRIMRNIIWTGCRSSSKFISSKTAATLKESDMILTGGGGGVVVDVLVTMVTRTRHLEDAGSYASGPSPPGMSCNDVFSL</sequence>
<evidence type="ECO:0000313" key="2">
    <source>
        <dbReference type="EMBL" id="CAH1249000.1"/>
    </source>
</evidence>
<feature type="region of interest" description="Disordered" evidence="1">
    <location>
        <begin position="66"/>
        <end position="86"/>
    </location>
</feature>
<dbReference type="AlphaFoldDB" id="A0A8J9Z7B3"/>
<evidence type="ECO:0000313" key="3">
    <source>
        <dbReference type="Proteomes" id="UP000838412"/>
    </source>
</evidence>
<proteinExistence type="predicted"/>
<name>A0A8J9Z7B3_BRALA</name>
<keyword evidence="3" id="KW-1185">Reference proteome</keyword>
<dbReference type="EMBL" id="OV696702">
    <property type="protein sequence ID" value="CAH1249000.1"/>
    <property type="molecule type" value="Genomic_DNA"/>
</dbReference>
<protein>
    <submittedName>
        <fullName evidence="2">Hypp8501 protein</fullName>
    </submittedName>
</protein>
<evidence type="ECO:0000256" key="1">
    <source>
        <dbReference type="SAM" id="MobiDB-lite"/>
    </source>
</evidence>
<dbReference type="Proteomes" id="UP000838412">
    <property type="component" value="Chromosome 17"/>
</dbReference>
<organism evidence="2 3">
    <name type="scientific">Branchiostoma lanceolatum</name>
    <name type="common">Common lancelet</name>
    <name type="synonym">Amphioxus lanceolatum</name>
    <dbReference type="NCBI Taxonomy" id="7740"/>
    <lineage>
        <taxon>Eukaryota</taxon>
        <taxon>Metazoa</taxon>
        <taxon>Chordata</taxon>
        <taxon>Cephalochordata</taxon>
        <taxon>Leptocardii</taxon>
        <taxon>Amphioxiformes</taxon>
        <taxon>Branchiostomatidae</taxon>
        <taxon>Branchiostoma</taxon>
    </lineage>
</organism>
<reference evidence="2" key="1">
    <citation type="submission" date="2022-01" db="EMBL/GenBank/DDBJ databases">
        <authorList>
            <person name="Braso-Vives M."/>
        </authorList>
    </citation>
    <scope>NUCLEOTIDE SEQUENCE</scope>
</reference>
<accession>A0A8J9Z7B3</accession>
<gene>
    <name evidence="2" type="primary">Hypp8501</name>
    <name evidence="2" type="ORF">BLAG_LOCUS10251</name>
</gene>